<accession>A0A8S9R530</accession>
<evidence type="ECO:0000313" key="4">
    <source>
        <dbReference type="Proteomes" id="UP000712600"/>
    </source>
</evidence>
<keyword evidence="1" id="KW-0863">Zinc-finger</keyword>
<dbReference type="PROSITE" id="PS50158">
    <property type="entry name" value="ZF_CCHC"/>
    <property type="match status" value="1"/>
</dbReference>
<dbReference type="Gene3D" id="4.10.60.10">
    <property type="entry name" value="Zinc finger, CCHC-type"/>
    <property type="match status" value="2"/>
</dbReference>
<evidence type="ECO:0000313" key="3">
    <source>
        <dbReference type="EMBL" id="KAF3556601.1"/>
    </source>
</evidence>
<evidence type="ECO:0000256" key="1">
    <source>
        <dbReference type="PROSITE-ProRule" id="PRU00047"/>
    </source>
</evidence>
<sequence>MVVPSNKKLKKNIRRRRTYSGFVQEIVEGYARVCIGNLAWDTSPGTDPDIQEILGIRIRIWIRRIRGFNIRIRIRGKNKETGEFKGCAHVDFNDILSVAISALKLDHIFCNSANRTPGKIKRRTCYVCREKGHLATACGKKLKDSHDQANAKVDQETVNTSTAMLSYDLQKNNGGSYCMNDTYTATNEAHSGRLASEVSFGKTKRRTCYECREKGHLAKACLKKLQNTGHTNAKVDHQTVEARPIQETNYNFQKISGDTDNNGGSYMDETYVADPVSVVATNGTSDGSSVSAVS</sequence>
<dbReference type="GO" id="GO:0003676">
    <property type="term" value="F:nucleic acid binding"/>
    <property type="evidence" value="ECO:0007669"/>
    <property type="project" value="InterPro"/>
</dbReference>
<reference evidence="3" key="1">
    <citation type="submission" date="2019-12" db="EMBL/GenBank/DDBJ databases">
        <title>Genome sequencing and annotation of Brassica cretica.</title>
        <authorList>
            <person name="Studholme D.J."/>
            <person name="Sarris P."/>
        </authorList>
    </citation>
    <scope>NUCLEOTIDE SEQUENCE</scope>
    <source>
        <strain evidence="3">PFS-109/04</strain>
        <tissue evidence="3">Leaf</tissue>
    </source>
</reference>
<dbReference type="SUPFAM" id="SSF57756">
    <property type="entry name" value="Retrovirus zinc finger-like domains"/>
    <property type="match status" value="2"/>
</dbReference>
<dbReference type="EMBL" id="QGKX02000996">
    <property type="protein sequence ID" value="KAF3556601.1"/>
    <property type="molecule type" value="Genomic_DNA"/>
</dbReference>
<protein>
    <recommendedName>
        <fullName evidence="2">CCHC-type domain-containing protein</fullName>
    </recommendedName>
</protein>
<evidence type="ECO:0000259" key="2">
    <source>
        <dbReference type="PROSITE" id="PS50158"/>
    </source>
</evidence>
<dbReference type="GO" id="GO:0008270">
    <property type="term" value="F:zinc ion binding"/>
    <property type="evidence" value="ECO:0007669"/>
    <property type="project" value="UniProtKB-KW"/>
</dbReference>
<dbReference type="SMART" id="SM00343">
    <property type="entry name" value="ZnF_C2HC"/>
    <property type="match status" value="2"/>
</dbReference>
<keyword evidence="1" id="KW-0479">Metal-binding</keyword>
<feature type="domain" description="CCHC-type" evidence="2">
    <location>
        <begin position="208"/>
        <end position="221"/>
    </location>
</feature>
<organism evidence="3 4">
    <name type="scientific">Brassica cretica</name>
    <name type="common">Mustard</name>
    <dbReference type="NCBI Taxonomy" id="69181"/>
    <lineage>
        <taxon>Eukaryota</taxon>
        <taxon>Viridiplantae</taxon>
        <taxon>Streptophyta</taxon>
        <taxon>Embryophyta</taxon>
        <taxon>Tracheophyta</taxon>
        <taxon>Spermatophyta</taxon>
        <taxon>Magnoliopsida</taxon>
        <taxon>eudicotyledons</taxon>
        <taxon>Gunneridae</taxon>
        <taxon>Pentapetalae</taxon>
        <taxon>rosids</taxon>
        <taxon>malvids</taxon>
        <taxon>Brassicales</taxon>
        <taxon>Brassicaceae</taxon>
        <taxon>Brassiceae</taxon>
        <taxon>Brassica</taxon>
    </lineage>
</organism>
<dbReference type="Pfam" id="PF00098">
    <property type="entry name" value="zf-CCHC"/>
    <property type="match status" value="1"/>
</dbReference>
<dbReference type="AlphaFoldDB" id="A0A8S9R530"/>
<dbReference type="InterPro" id="IPR036875">
    <property type="entry name" value="Znf_CCHC_sf"/>
</dbReference>
<name>A0A8S9R530_BRACR</name>
<comment type="caution">
    <text evidence="3">The sequence shown here is derived from an EMBL/GenBank/DDBJ whole genome shotgun (WGS) entry which is preliminary data.</text>
</comment>
<dbReference type="Proteomes" id="UP000712600">
    <property type="component" value="Unassembled WGS sequence"/>
</dbReference>
<dbReference type="InterPro" id="IPR001878">
    <property type="entry name" value="Znf_CCHC"/>
</dbReference>
<keyword evidence="1" id="KW-0862">Zinc</keyword>
<gene>
    <name evidence="3" type="ORF">F2Q69_00015131</name>
</gene>
<proteinExistence type="predicted"/>